<dbReference type="InterPro" id="IPR011079">
    <property type="entry name" value="Ala_racemase_C"/>
</dbReference>
<dbReference type="InterPro" id="IPR000821">
    <property type="entry name" value="Ala_racemase"/>
</dbReference>
<evidence type="ECO:0000256" key="2">
    <source>
        <dbReference type="ARBA" id="ARBA00022898"/>
    </source>
</evidence>
<keyword evidence="3" id="KW-0413">Isomerase</keyword>
<dbReference type="GO" id="GO:0005829">
    <property type="term" value="C:cytosol"/>
    <property type="evidence" value="ECO:0007669"/>
    <property type="project" value="TreeGrafter"/>
</dbReference>
<evidence type="ECO:0000259" key="4">
    <source>
        <dbReference type="SMART" id="SM01005"/>
    </source>
</evidence>
<keyword evidence="2" id="KW-0663">Pyridoxal phosphate</keyword>
<dbReference type="AlphaFoldDB" id="A0A6J7E5W9"/>
<dbReference type="InterPro" id="IPR001608">
    <property type="entry name" value="Ala_racemase_N"/>
</dbReference>
<reference evidence="5" key="1">
    <citation type="submission" date="2020-05" db="EMBL/GenBank/DDBJ databases">
        <authorList>
            <person name="Chiriac C."/>
            <person name="Salcher M."/>
            <person name="Ghai R."/>
            <person name="Kavagutti S V."/>
        </authorList>
    </citation>
    <scope>NUCLEOTIDE SEQUENCE</scope>
</reference>
<dbReference type="EMBL" id="CAFBLO010000123">
    <property type="protein sequence ID" value="CAB4876204.1"/>
    <property type="molecule type" value="Genomic_DNA"/>
</dbReference>
<dbReference type="PRINTS" id="PR00992">
    <property type="entry name" value="ALARACEMASE"/>
</dbReference>
<dbReference type="PANTHER" id="PTHR30511:SF0">
    <property type="entry name" value="ALANINE RACEMASE, CATABOLIC-RELATED"/>
    <property type="match status" value="1"/>
</dbReference>
<dbReference type="PANTHER" id="PTHR30511">
    <property type="entry name" value="ALANINE RACEMASE"/>
    <property type="match status" value="1"/>
</dbReference>
<name>A0A6J7E5W9_9ZZZZ</name>
<dbReference type="Gene3D" id="3.20.20.10">
    <property type="entry name" value="Alanine racemase"/>
    <property type="match status" value="1"/>
</dbReference>
<feature type="domain" description="Alanine racemase C-terminal" evidence="4">
    <location>
        <begin position="154"/>
        <end position="281"/>
    </location>
</feature>
<dbReference type="Pfam" id="PF01168">
    <property type="entry name" value="Ala_racemase_N"/>
    <property type="match status" value="1"/>
</dbReference>
<dbReference type="SUPFAM" id="SSF50621">
    <property type="entry name" value="Alanine racemase C-terminal domain-like"/>
    <property type="match status" value="1"/>
</dbReference>
<sequence length="282" mass="29533">MHAADEDFIEAIGRDITLGISTIAQLHAVAQAGGGTVHLKIDTGLGRNGVGREHLAEFLDTAVALHSSGDLVVDGLMSHVSGTSREADLAQAEVFVRTRDLLANKGVTPTHLHMAASAAAIDHPSLRFTMVRFGIAAYGLAPTTSHRNLGLTPAMRFESSIVNVKRIAAGDGVSYNFLWTAPKKTTVALVAAGYADGVPRAATGHAHVDIAGVRYPVVGRIAMDQIVVDVGDALVNPGDSVGIWGDATDGTPSVSEWADWADTISYDIVTGIGNRVTRIDLP</sequence>
<evidence type="ECO:0000313" key="5">
    <source>
        <dbReference type="EMBL" id="CAB4876204.1"/>
    </source>
</evidence>
<comment type="cofactor">
    <cofactor evidence="1">
        <name>pyridoxal 5'-phosphate</name>
        <dbReference type="ChEBI" id="CHEBI:597326"/>
    </cofactor>
</comment>
<protein>
    <submittedName>
        <fullName evidence="5">Unannotated protein</fullName>
    </submittedName>
</protein>
<dbReference type="GO" id="GO:0009252">
    <property type="term" value="P:peptidoglycan biosynthetic process"/>
    <property type="evidence" value="ECO:0007669"/>
    <property type="project" value="TreeGrafter"/>
</dbReference>
<gene>
    <name evidence="5" type="ORF">UFOPK3364_01028</name>
</gene>
<dbReference type="NCBIfam" id="TIGR00492">
    <property type="entry name" value="alr"/>
    <property type="match status" value="1"/>
</dbReference>
<dbReference type="GO" id="GO:0030170">
    <property type="term" value="F:pyridoxal phosphate binding"/>
    <property type="evidence" value="ECO:0007669"/>
    <property type="project" value="TreeGrafter"/>
</dbReference>
<dbReference type="GO" id="GO:0008784">
    <property type="term" value="F:alanine racemase activity"/>
    <property type="evidence" value="ECO:0007669"/>
    <property type="project" value="InterPro"/>
</dbReference>
<dbReference type="CDD" id="cd00430">
    <property type="entry name" value="PLPDE_III_AR"/>
    <property type="match status" value="1"/>
</dbReference>
<evidence type="ECO:0000256" key="1">
    <source>
        <dbReference type="ARBA" id="ARBA00001933"/>
    </source>
</evidence>
<dbReference type="GO" id="GO:0030632">
    <property type="term" value="P:D-alanine biosynthetic process"/>
    <property type="evidence" value="ECO:0007669"/>
    <property type="project" value="TreeGrafter"/>
</dbReference>
<dbReference type="InterPro" id="IPR029066">
    <property type="entry name" value="PLP-binding_barrel"/>
</dbReference>
<dbReference type="Pfam" id="PF00842">
    <property type="entry name" value="Ala_racemase_C"/>
    <property type="match status" value="1"/>
</dbReference>
<dbReference type="Gene3D" id="2.40.37.10">
    <property type="entry name" value="Lyase, Ornithine Decarboxylase, Chain A, domain 1"/>
    <property type="match status" value="1"/>
</dbReference>
<accession>A0A6J7E5W9</accession>
<proteinExistence type="predicted"/>
<dbReference type="InterPro" id="IPR009006">
    <property type="entry name" value="Ala_racemase/Decarboxylase_C"/>
</dbReference>
<organism evidence="5">
    <name type="scientific">freshwater metagenome</name>
    <dbReference type="NCBI Taxonomy" id="449393"/>
    <lineage>
        <taxon>unclassified sequences</taxon>
        <taxon>metagenomes</taxon>
        <taxon>ecological metagenomes</taxon>
    </lineage>
</organism>
<dbReference type="SUPFAM" id="SSF51419">
    <property type="entry name" value="PLP-binding barrel"/>
    <property type="match status" value="1"/>
</dbReference>
<evidence type="ECO:0000256" key="3">
    <source>
        <dbReference type="ARBA" id="ARBA00023235"/>
    </source>
</evidence>
<dbReference type="SMART" id="SM01005">
    <property type="entry name" value="Ala_racemase_C"/>
    <property type="match status" value="1"/>
</dbReference>